<accession>A0A2H9T1V3</accession>
<dbReference type="AlphaFoldDB" id="A0A2H9T1V3"/>
<dbReference type="EMBL" id="PFEN01000010">
    <property type="protein sequence ID" value="PJE69714.1"/>
    <property type="molecule type" value="Genomic_DNA"/>
</dbReference>
<evidence type="ECO:0000256" key="1">
    <source>
        <dbReference type="SAM" id="Phobius"/>
    </source>
</evidence>
<proteinExistence type="predicted"/>
<protein>
    <submittedName>
        <fullName evidence="2">Uncharacterized protein</fullName>
    </submittedName>
</protein>
<gene>
    <name evidence="2" type="ORF">COU98_00460</name>
</gene>
<feature type="transmembrane region" description="Helical" evidence="1">
    <location>
        <begin position="27"/>
        <end position="45"/>
    </location>
</feature>
<comment type="caution">
    <text evidence="2">The sequence shown here is derived from an EMBL/GenBank/DDBJ whole genome shotgun (WGS) entry which is preliminary data.</text>
</comment>
<reference evidence="3" key="1">
    <citation type="submission" date="2017-09" db="EMBL/GenBank/DDBJ databases">
        <title>Depth-based differentiation of microbial function through sediment-hosted aquifers and enrichment of novel symbionts in the deep terrestrial subsurface.</title>
        <authorList>
            <person name="Probst A.J."/>
            <person name="Ladd B."/>
            <person name="Jarett J.K."/>
            <person name="Geller-Mcgrath D.E."/>
            <person name="Sieber C.M.K."/>
            <person name="Emerson J.B."/>
            <person name="Anantharaman K."/>
            <person name="Thomas B.C."/>
            <person name="Malmstrom R."/>
            <person name="Stieglmeier M."/>
            <person name="Klingl A."/>
            <person name="Woyke T."/>
            <person name="Ryan C.M."/>
            <person name="Banfield J.F."/>
        </authorList>
    </citation>
    <scope>NUCLEOTIDE SEQUENCE [LARGE SCALE GENOMIC DNA]</scope>
</reference>
<keyword evidence="1" id="KW-0472">Membrane</keyword>
<organism evidence="2 3">
    <name type="scientific">Candidatus Staskawiczbacteria bacterium CG10_big_fil_rev_8_21_14_0_10_38_10</name>
    <dbReference type="NCBI Taxonomy" id="1974891"/>
    <lineage>
        <taxon>Bacteria</taxon>
        <taxon>Candidatus Staskawicziibacteriota</taxon>
    </lineage>
</organism>
<evidence type="ECO:0000313" key="3">
    <source>
        <dbReference type="Proteomes" id="UP000236946"/>
    </source>
</evidence>
<sequence length="328" mass="38062">MVLLIELISPFTTRIQRRIQMGNRGKLVFLVLVFVVVISGLAILIRGCRKPKTVSPPLAVQPAKPPVVISPFERLNNLLETDPDGFQKGMEELLSKNPDIPKDETPLVKYLYGVYLWQSERRNEALPILRAVAERKPLPCLGFLSQQIPRGNYRTNLVLEKDEDPWLEDNVTLVIALIEVHTPKDMLVVNLIVRNPTDRKRFFFFPRTPDERRKKLEEAKDPYVAKREFPRNVDFYLIDNLGRKVTPVNQEPYFRSAPNWEDGGSFERNKICLEPFQEILERIAFQIDTRGVTSVRFGLPDQPDTLYWHKGVVFDPIELRKVKFVKFP</sequence>
<name>A0A2H9T1V3_9BACT</name>
<dbReference type="Proteomes" id="UP000236946">
    <property type="component" value="Unassembled WGS sequence"/>
</dbReference>
<keyword evidence="1" id="KW-1133">Transmembrane helix</keyword>
<keyword evidence="1" id="KW-0812">Transmembrane</keyword>
<evidence type="ECO:0000313" key="2">
    <source>
        <dbReference type="EMBL" id="PJE69714.1"/>
    </source>
</evidence>